<dbReference type="EMBL" id="CP033923">
    <property type="protein sequence ID" value="AZA93034.1"/>
    <property type="molecule type" value="Genomic_DNA"/>
</dbReference>
<dbReference type="SUPFAM" id="SSF52266">
    <property type="entry name" value="SGNH hydrolase"/>
    <property type="match status" value="1"/>
</dbReference>
<dbReference type="Gene3D" id="3.40.50.1110">
    <property type="entry name" value="SGNH hydrolase"/>
    <property type="match status" value="1"/>
</dbReference>
<evidence type="ECO:0000256" key="1">
    <source>
        <dbReference type="SAM" id="Phobius"/>
    </source>
</evidence>
<evidence type="ECO:0000313" key="2">
    <source>
        <dbReference type="EMBL" id="AZA93034.1"/>
    </source>
</evidence>
<proteinExistence type="predicted"/>
<reference evidence="2 3" key="1">
    <citation type="submission" date="2018-11" db="EMBL/GenBank/DDBJ databases">
        <title>Proposal to divide the Flavobacteriaceae and reorganize its genera based on Amino Acid Identity values calculated from whole genome sequences.</title>
        <authorList>
            <person name="Nicholson A.C."/>
            <person name="Gulvik C.A."/>
            <person name="Whitney A.M."/>
            <person name="Humrighouse B.W."/>
            <person name="Bell M."/>
            <person name="Holmes B."/>
            <person name="Steigerwalt A.G."/>
            <person name="Villarma A."/>
            <person name="Sheth M."/>
            <person name="Batra D."/>
            <person name="Pryor J."/>
            <person name="Bernardet J.-F."/>
            <person name="Hugo C."/>
            <person name="Kampfer P."/>
            <person name="Newman J."/>
            <person name="McQuiston J.R."/>
        </authorList>
    </citation>
    <scope>NUCLEOTIDE SEQUENCE [LARGE SCALE GENOMIC DNA]</scope>
    <source>
        <strain evidence="2 3">G0041</strain>
    </source>
</reference>
<evidence type="ECO:0000313" key="3">
    <source>
        <dbReference type="Proteomes" id="UP000278288"/>
    </source>
</evidence>
<dbReference type="InterPro" id="IPR036514">
    <property type="entry name" value="SGNH_hydro_sf"/>
</dbReference>
<dbReference type="Proteomes" id="UP000278288">
    <property type="component" value="Chromosome"/>
</dbReference>
<name>A0AAD1DTJ5_CHRNA</name>
<keyword evidence="1" id="KW-0472">Membrane</keyword>
<dbReference type="KEGG" id="cnk:EG343_21740"/>
<dbReference type="AlphaFoldDB" id="A0AAD1DTJ5"/>
<protein>
    <submittedName>
        <fullName evidence="2">Uncharacterized protein</fullName>
    </submittedName>
</protein>
<sequence>MKKLAITIIIFLVPVIIGLGFIEVSLRKIPNDYSYKSTYVTKHSSDIEVLYLGSSHIFFGINPEFSQYKSFNLAMTSQDLDLDWKVFNNYKNWNNIKTIVIPIDYISLYSKLEYGVEDWRMKNYVLYYNIPSNKLEDHFEVFNGKFSDNTDRILKYYKSGKTAIDCNSLGFGTSYKINRNIDLKRNAKEAVKRHSISLNSDKGKTAYNDNTKAIEKFISYAKANNINILFVSSPVAKYYSILTNNKQLHSTFSFLEKQLKSNYNCYYLNLMNDPEFSDKHFYDADHLNDCGAKIFTMKIDEEIKKIPK</sequence>
<gene>
    <name evidence="2" type="ORF">EG343_21740</name>
</gene>
<feature type="transmembrane region" description="Helical" evidence="1">
    <location>
        <begin position="6"/>
        <end position="26"/>
    </location>
</feature>
<keyword evidence="1" id="KW-0812">Transmembrane</keyword>
<keyword evidence="1" id="KW-1133">Transmembrane helix</keyword>
<organism evidence="2 3">
    <name type="scientific">Chryseobacterium nakagawai</name>
    <dbReference type="NCBI Taxonomy" id="1241982"/>
    <lineage>
        <taxon>Bacteria</taxon>
        <taxon>Pseudomonadati</taxon>
        <taxon>Bacteroidota</taxon>
        <taxon>Flavobacteriia</taxon>
        <taxon>Flavobacteriales</taxon>
        <taxon>Weeksellaceae</taxon>
        <taxon>Chryseobacterium group</taxon>
        <taxon>Chryseobacterium</taxon>
    </lineage>
</organism>
<dbReference type="GO" id="GO:0016788">
    <property type="term" value="F:hydrolase activity, acting on ester bonds"/>
    <property type="evidence" value="ECO:0007669"/>
    <property type="project" value="UniProtKB-ARBA"/>
</dbReference>
<keyword evidence="3" id="KW-1185">Reference proteome</keyword>
<accession>A0AAD1DTJ5</accession>
<dbReference type="RefSeq" id="WP_123859720.1">
    <property type="nucleotide sequence ID" value="NZ_CP033923.1"/>
</dbReference>